<feature type="domain" description="DZF" evidence="8">
    <location>
        <begin position="26"/>
        <end position="379"/>
    </location>
</feature>
<dbReference type="InterPro" id="IPR049402">
    <property type="entry name" value="DZF_dom_C"/>
</dbReference>
<keyword evidence="4" id="KW-0010">Activator</keyword>
<dbReference type="InterPro" id="IPR043519">
    <property type="entry name" value="NT_sf"/>
</dbReference>
<feature type="region of interest" description="Disordered" evidence="7">
    <location>
        <begin position="365"/>
        <end position="393"/>
    </location>
</feature>
<evidence type="ECO:0000256" key="3">
    <source>
        <dbReference type="ARBA" id="ARBA00023125"/>
    </source>
</evidence>
<gene>
    <name evidence="9" type="ORF">HHI36_013625</name>
</gene>
<evidence type="ECO:0000313" key="9">
    <source>
        <dbReference type="EMBL" id="KAL3278291.1"/>
    </source>
</evidence>
<evidence type="ECO:0000313" key="10">
    <source>
        <dbReference type="Proteomes" id="UP001516400"/>
    </source>
</evidence>
<dbReference type="GO" id="GO:0005634">
    <property type="term" value="C:nucleus"/>
    <property type="evidence" value="ECO:0007669"/>
    <property type="project" value="UniProtKB-SubCell"/>
</dbReference>
<dbReference type="PROSITE" id="PS51703">
    <property type="entry name" value="DZF"/>
    <property type="match status" value="1"/>
</dbReference>
<feature type="compositionally biased region" description="Basic and acidic residues" evidence="7">
    <location>
        <begin position="365"/>
        <end position="375"/>
    </location>
</feature>
<keyword evidence="2" id="KW-0805">Transcription regulation</keyword>
<evidence type="ECO:0000256" key="2">
    <source>
        <dbReference type="ARBA" id="ARBA00023015"/>
    </source>
</evidence>
<evidence type="ECO:0000256" key="6">
    <source>
        <dbReference type="ARBA" id="ARBA00023242"/>
    </source>
</evidence>
<proteinExistence type="predicted"/>
<evidence type="ECO:0000259" key="8">
    <source>
        <dbReference type="PROSITE" id="PS51703"/>
    </source>
</evidence>
<dbReference type="Pfam" id="PF20965">
    <property type="entry name" value="DZF_C"/>
    <property type="match status" value="1"/>
</dbReference>
<dbReference type="Gene3D" id="3.30.460.10">
    <property type="entry name" value="Beta Polymerase, domain 2"/>
    <property type="match status" value="1"/>
</dbReference>
<dbReference type="Proteomes" id="UP001516400">
    <property type="component" value="Unassembled WGS sequence"/>
</dbReference>
<dbReference type="FunFam" id="3.30.460.10:FF:000093">
    <property type="entry name" value="Interleukin enhancer-binding factor 2"/>
    <property type="match status" value="1"/>
</dbReference>
<keyword evidence="5" id="KW-0804">Transcription</keyword>
<dbReference type="Gene3D" id="1.10.1410.40">
    <property type="match status" value="1"/>
</dbReference>
<protein>
    <recommendedName>
        <fullName evidence="8">DZF domain-containing protein</fullName>
    </recommendedName>
</protein>
<evidence type="ECO:0000256" key="4">
    <source>
        <dbReference type="ARBA" id="ARBA00023159"/>
    </source>
</evidence>
<dbReference type="SUPFAM" id="SSF81301">
    <property type="entry name" value="Nucleotidyltransferase"/>
    <property type="match status" value="1"/>
</dbReference>
<dbReference type="Pfam" id="PF07528">
    <property type="entry name" value="DZF_N"/>
    <property type="match status" value="1"/>
</dbReference>
<keyword evidence="10" id="KW-1185">Reference proteome</keyword>
<dbReference type="InterPro" id="IPR049401">
    <property type="entry name" value="DZF_dom_N"/>
</dbReference>
<comment type="caution">
    <text evidence="9">The sequence shown here is derived from an EMBL/GenBank/DDBJ whole genome shotgun (WGS) entry which is preliminary data.</text>
</comment>
<dbReference type="PANTHER" id="PTHR46447:SF1">
    <property type="entry name" value="INTERLEUKIN ENHANCER-BINDING FACTOR 2"/>
    <property type="match status" value="1"/>
</dbReference>
<sequence>MARGGVRSGRGMNRGMGGGRLPFKPKMFLPRHPFDLTLCESSFPRCKPAPDDTQLTQALLKRNSDLSPTAAEQTAILNLVTKIQTVLDNLVVAPGNFDACQLEEVRQVGSFKKGTMLAGHNVADIVVILKTLPTREAVEALGNKVREELKNLMKSEVVSKGEQISHITNERGIEISNSFARVRVMVTTLHHNIRKLDPEIHLDQKIMLSHLAAIRHSRWFEENAHHSSIKVLIKLLRDLRNRFDGFQALTPWMLDLLAHFAIMHNPCRQALPLNTAFKRVLQLLSAGLFLPGSAGITDPCEGVSLRIHTAMTLEQQDIVCLTAQTLLRVLSHGGYKVILGFEERATVPKDLSVWDGVVVAPLDKAYENPPEKKEGEDEDEEMEAEGEETMETS</sequence>
<keyword evidence="6" id="KW-0539">Nucleus</keyword>
<dbReference type="SMART" id="SM00572">
    <property type="entry name" value="DZF"/>
    <property type="match status" value="1"/>
</dbReference>
<evidence type="ECO:0000256" key="5">
    <source>
        <dbReference type="ARBA" id="ARBA00023163"/>
    </source>
</evidence>
<evidence type="ECO:0000256" key="1">
    <source>
        <dbReference type="ARBA" id="ARBA00004123"/>
    </source>
</evidence>
<feature type="compositionally biased region" description="Acidic residues" evidence="7">
    <location>
        <begin position="376"/>
        <end position="393"/>
    </location>
</feature>
<dbReference type="EMBL" id="JABFTP020000103">
    <property type="protein sequence ID" value="KAL3278291.1"/>
    <property type="molecule type" value="Genomic_DNA"/>
</dbReference>
<dbReference type="InterPro" id="IPR052134">
    <property type="entry name" value="ILF2"/>
</dbReference>
<accession>A0ABD2NJ24</accession>
<dbReference type="InterPro" id="IPR006561">
    <property type="entry name" value="DZF_dom"/>
</dbReference>
<evidence type="ECO:0000256" key="7">
    <source>
        <dbReference type="SAM" id="MobiDB-lite"/>
    </source>
</evidence>
<dbReference type="PANTHER" id="PTHR46447">
    <property type="entry name" value="INTERLEUKIN ENHANCER-BINDING FACTOR"/>
    <property type="match status" value="1"/>
</dbReference>
<dbReference type="AlphaFoldDB" id="A0ABD2NJ24"/>
<name>A0ABD2NJ24_9CUCU</name>
<keyword evidence="3" id="KW-0238">DNA-binding</keyword>
<reference evidence="9 10" key="1">
    <citation type="journal article" date="2021" name="BMC Biol.">
        <title>Horizontally acquired antibacterial genes associated with adaptive radiation of ladybird beetles.</title>
        <authorList>
            <person name="Li H.S."/>
            <person name="Tang X.F."/>
            <person name="Huang Y.H."/>
            <person name="Xu Z.Y."/>
            <person name="Chen M.L."/>
            <person name="Du X.Y."/>
            <person name="Qiu B.Y."/>
            <person name="Chen P.T."/>
            <person name="Zhang W."/>
            <person name="Slipinski A."/>
            <person name="Escalona H.E."/>
            <person name="Waterhouse R.M."/>
            <person name="Zwick A."/>
            <person name="Pang H."/>
        </authorList>
    </citation>
    <scope>NUCLEOTIDE SEQUENCE [LARGE SCALE GENOMIC DNA]</scope>
    <source>
        <strain evidence="9">SYSU2018</strain>
    </source>
</reference>
<comment type="subcellular location">
    <subcellularLocation>
        <location evidence="1">Nucleus</location>
    </subcellularLocation>
</comment>
<dbReference type="PROSITE" id="PS50152">
    <property type="entry name" value="25A_SYNTH_3"/>
    <property type="match status" value="1"/>
</dbReference>
<organism evidence="9 10">
    <name type="scientific">Cryptolaemus montrouzieri</name>
    <dbReference type="NCBI Taxonomy" id="559131"/>
    <lineage>
        <taxon>Eukaryota</taxon>
        <taxon>Metazoa</taxon>
        <taxon>Ecdysozoa</taxon>
        <taxon>Arthropoda</taxon>
        <taxon>Hexapoda</taxon>
        <taxon>Insecta</taxon>
        <taxon>Pterygota</taxon>
        <taxon>Neoptera</taxon>
        <taxon>Endopterygota</taxon>
        <taxon>Coleoptera</taxon>
        <taxon>Polyphaga</taxon>
        <taxon>Cucujiformia</taxon>
        <taxon>Coccinelloidea</taxon>
        <taxon>Coccinellidae</taxon>
        <taxon>Scymninae</taxon>
        <taxon>Scymnini</taxon>
        <taxon>Cryptolaemus</taxon>
    </lineage>
</organism>
<dbReference type="GO" id="GO:0003677">
    <property type="term" value="F:DNA binding"/>
    <property type="evidence" value="ECO:0007669"/>
    <property type="project" value="UniProtKB-KW"/>
</dbReference>